<reference evidence="2" key="1">
    <citation type="submission" date="2020-09" db="EMBL/GenBank/DDBJ databases">
        <title>A novel bacterium of genus Bacillus, isolated from South China Sea.</title>
        <authorList>
            <person name="Huang H."/>
            <person name="Mo K."/>
            <person name="Hu Y."/>
        </authorList>
    </citation>
    <scope>NUCLEOTIDE SEQUENCE</scope>
    <source>
        <strain evidence="2">IB182487</strain>
    </source>
</reference>
<dbReference type="GO" id="GO:0003677">
    <property type="term" value="F:DNA binding"/>
    <property type="evidence" value="ECO:0007669"/>
    <property type="project" value="UniProtKB-KW"/>
</dbReference>
<comment type="caution">
    <text evidence="2">The sequence shown here is derived from an EMBL/GenBank/DDBJ whole genome shotgun (WGS) entry which is preliminary data.</text>
</comment>
<dbReference type="Proteomes" id="UP000626844">
    <property type="component" value="Unassembled WGS sequence"/>
</dbReference>
<organism evidence="2 3">
    <name type="scientific">Metabacillus arenae</name>
    <dbReference type="NCBI Taxonomy" id="2771434"/>
    <lineage>
        <taxon>Bacteria</taxon>
        <taxon>Bacillati</taxon>
        <taxon>Bacillota</taxon>
        <taxon>Bacilli</taxon>
        <taxon>Bacillales</taxon>
        <taxon>Bacillaceae</taxon>
        <taxon>Metabacillus</taxon>
    </lineage>
</organism>
<evidence type="ECO:0000259" key="1">
    <source>
        <dbReference type="SMART" id="SM00966"/>
    </source>
</evidence>
<evidence type="ECO:0000313" key="3">
    <source>
        <dbReference type="Proteomes" id="UP000626844"/>
    </source>
</evidence>
<dbReference type="AlphaFoldDB" id="A0A926NRL6"/>
<proteinExistence type="predicted"/>
<dbReference type="GO" id="GO:0097351">
    <property type="term" value="F:toxin sequestering activity"/>
    <property type="evidence" value="ECO:0007669"/>
    <property type="project" value="InterPro"/>
</dbReference>
<keyword evidence="3" id="KW-1185">Reference proteome</keyword>
<dbReference type="PANTHER" id="PTHR40516">
    <property type="entry name" value="ANTITOXIN CHPS-RELATED"/>
    <property type="match status" value="1"/>
</dbReference>
<dbReference type="InterPro" id="IPR039052">
    <property type="entry name" value="Antitox_PemI-like"/>
</dbReference>
<feature type="domain" description="SpoVT-AbrB" evidence="1">
    <location>
        <begin position="22"/>
        <end position="69"/>
    </location>
</feature>
<dbReference type="InterPro" id="IPR007159">
    <property type="entry name" value="SpoVT-AbrB_dom"/>
</dbReference>
<sequence length="98" mass="11304">MERKETNKKKEVEIMTVATTIQKWGNSLAIRIPKEVAERVEIHQGSEIEMRVVENEGTIKLTPKKQPKKYSLEELLAQCKPENRHTEIDFGIEGNESI</sequence>
<dbReference type="InterPro" id="IPR037914">
    <property type="entry name" value="SpoVT-AbrB_sf"/>
</dbReference>
<dbReference type="EMBL" id="JACXAI010000034">
    <property type="protein sequence ID" value="MBD1382626.1"/>
    <property type="molecule type" value="Genomic_DNA"/>
</dbReference>
<accession>A0A926NRL6</accession>
<dbReference type="Pfam" id="PF04014">
    <property type="entry name" value="MazE_antitoxin"/>
    <property type="match status" value="1"/>
</dbReference>
<dbReference type="RefSeq" id="WP_191161003.1">
    <property type="nucleotide sequence ID" value="NZ_JACXAI010000034.1"/>
</dbReference>
<gene>
    <name evidence="2" type="ORF">IC621_20695</name>
</gene>
<protein>
    <submittedName>
        <fullName evidence="2">AbrB/MazE/SpoVT family DNA-binding domain-containing protein</fullName>
    </submittedName>
</protein>
<dbReference type="SUPFAM" id="SSF89447">
    <property type="entry name" value="AbrB/MazE/MraZ-like"/>
    <property type="match status" value="1"/>
</dbReference>
<dbReference type="Gene3D" id="2.10.260.10">
    <property type="match status" value="1"/>
</dbReference>
<dbReference type="SMART" id="SM00966">
    <property type="entry name" value="SpoVT_AbrB"/>
    <property type="match status" value="1"/>
</dbReference>
<evidence type="ECO:0000313" key="2">
    <source>
        <dbReference type="EMBL" id="MBD1382626.1"/>
    </source>
</evidence>
<keyword evidence="2" id="KW-0238">DNA-binding</keyword>
<name>A0A926NRL6_9BACI</name>
<dbReference type="PANTHER" id="PTHR40516:SF1">
    <property type="entry name" value="ANTITOXIN CHPS-RELATED"/>
    <property type="match status" value="1"/>
</dbReference>